<dbReference type="InterPro" id="IPR002902">
    <property type="entry name" value="GNK2"/>
</dbReference>
<dbReference type="InterPro" id="IPR050581">
    <property type="entry name" value="CRR_secretory_protein"/>
</dbReference>
<keyword evidence="8" id="KW-1185">Reference proteome</keyword>
<gene>
    <name evidence="7" type="ORF">ANE_LOCUS27145</name>
</gene>
<dbReference type="PANTHER" id="PTHR32411">
    <property type="entry name" value="CYSTEINE-RICH REPEAT SECRETORY PROTEIN 38-RELATED"/>
    <property type="match status" value="1"/>
</dbReference>
<evidence type="ECO:0000256" key="5">
    <source>
        <dbReference type="ARBA" id="ARBA00038515"/>
    </source>
</evidence>
<dbReference type="OrthoDB" id="1034105at2759"/>
<evidence type="ECO:0000256" key="2">
    <source>
        <dbReference type="ARBA" id="ARBA00022525"/>
    </source>
</evidence>
<evidence type="ECO:0000256" key="1">
    <source>
        <dbReference type="ARBA" id="ARBA00004613"/>
    </source>
</evidence>
<dbReference type="GO" id="GO:0005576">
    <property type="term" value="C:extracellular region"/>
    <property type="evidence" value="ECO:0007669"/>
    <property type="project" value="UniProtKB-SubCell"/>
</dbReference>
<keyword evidence="4" id="KW-0677">Repeat</keyword>
<keyword evidence="2" id="KW-0964">Secreted</keyword>
<evidence type="ECO:0000256" key="3">
    <source>
        <dbReference type="ARBA" id="ARBA00022729"/>
    </source>
</evidence>
<dbReference type="CDD" id="cd23509">
    <property type="entry name" value="Gnk2-like"/>
    <property type="match status" value="1"/>
</dbReference>
<dbReference type="InterPro" id="IPR038408">
    <property type="entry name" value="GNK2_sf"/>
</dbReference>
<dbReference type="EMBL" id="CABITT030000008">
    <property type="protein sequence ID" value="VVB16701.1"/>
    <property type="molecule type" value="Genomic_DNA"/>
</dbReference>
<dbReference type="PANTHER" id="PTHR32411:SF72">
    <property type="entry name" value="CYSTEINE-RICH REPEAT SECRETORY PROTEIN 34-RELATED"/>
    <property type="match status" value="1"/>
</dbReference>
<sequence length="107" mass="11940">MQNPNNVRGDTNSFNHKTIDFLHKLTQKAIMPKDRPVVEFYAAGEDRLGANKLYGMVLCTQSMIGCDICLESAIKELSKCCGGKQGARVFVGTSCNLRYELYPFLSK</sequence>
<dbReference type="PROSITE" id="PS51473">
    <property type="entry name" value="GNK2"/>
    <property type="match status" value="1"/>
</dbReference>
<evidence type="ECO:0000313" key="8">
    <source>
        <dbReference type="Proteomes" id="UP000489600"/>
    </source>
</evidence>
<dbReference type="AlphaFoldDB" id="A0A565CSZ5"/>
<evidence type="ECO:0000256" key="4">
    <source>
        <dbReference type="ARBA" id="ARBA00022737"/>
    </source>
</evidence>
<accession>A0A565CSZ5</accession>
<evidence type="ECO:0000259" key="6">
    <source>
        <dbReference type="PROSITE" id="PS51473"/>
    </source>
</evidence>
<reference evidence="7" key="1">
    <citation type="submission" date="2019-07" db="EMBL/GenBank/DDBJ databases">
        <authorList>
            <person name="Dittberner H."/>
        </authorList>
    </citation>
    <scope>NUCLEOTIDE SEQUENCE [LARGE SCALE GENOMIC DNA]</scope>
</reference>
<comment type="similarity">
    <text evidence="5">Belongs to the cysteine-rich repeat secretory protein family.</text>
</comment>
<comment type="caution">
    <text evidence="7">The sequence shown here is derived from an EMBL/GenBank/DDBJ whole genome shotgun (WGS) entry which is preliminary data.</text>
</comment>
<keyword evidence="3" id="KW-0732">Signal</keyword>
<comment type="subcellular location">
    <subcellularLocation>
        <location evidence="1">Secreted</location>
    </subcellularLocation>
</comment>
<dbReference type="Proteomes" id="UP000489600">
    <property type="component" value="Unassembled WGS sequence"/>
</dbReference>
<name>A0A565CSZ5_9BRAS</name>
<organism evidence="7 8">
    <name type="scientific">Arabis nemorensis</name>
    <dbReference type="NCBI Taxonomy" id="586526"/>
    <lineage>
        <taxon>Eukaryota</taxon>
        <taxon>Viridiplantae</taxon>
        <taxon>Streptophyta</taxon>
        <taxon>Embryophyta</taxon>
        <taxon>Tracheophyta</taxon>
        <taxon>Spermatophyta</taxon>
        <taxon>Magnoliopsida</taxon>
        <taxon>eudicotyledons</taxon>
        <taxon>Gunneridae</taxon>
        <taxon>Pentapetalae</taxon>
        <taxon>rosids</taxon>
        <taxon>malvids</taxon>
        <taxon>Brassicales</taxon>
        <taxon>Brassicaceae</taxon>
        <taxon>Arabideae</taxon>
        <taxon>Arabis</taxon>
    </lineage>
</organism>
<dbReference type="Pfam" id="PF01657">
    <property type="entry name" value="Stress-antifung"/>
    <property type="match status" value="1"/>
</dbReference>
<feature type="domain" description="Gnk2-homologous" evidence="6">
    <location>
        <begin position="1"/>
        <end position="104"/>
    </location>
</feature>
<dbReference type="Gene3D" id="3.30.430.20">
    <property type="entry name" value="Gnk2 domain, C-X8-C-X2-C motif"/>
    <property type="match status" value="1"/>
</dbReference>
<proteinExistence type="inferred from homology"/>
<evidence type="ECO:0000313" key="7">
    <source>
        <dbReference type="EMBL" id="VVB16701.1"/>
    </source>
</evidence>
<protein>
    <recommendedName>
        <fullName evidence="6">Gnk2-homologous domain-containing protein</fullName>
    </recommendedName>
</protein>